<keyword evidence="20" id="KW-1185">Reference proteome</keyword>
<dbReference type="InterPro" id="IPR009163">
    <property type="entry name" value="Ap4A_phos1/2"/>
</dbReference>
<dbReference type="FunFam" id="3.30.428.70:FF:000001">
    <property type="entry name" value="APA1p AP4A phosphorylase"/>
    <property type="match status" value="1"/>
</dbReference>
<gene>
    <name evidence="19" type="ORF">LAMI_0F00628G</name>
</gene>
<evidence type="ECO:0000313" key="19">
    <source>
        <dbReference type="EMBL" id="SCU95024.1"/>
    </source>
</evidence>
<dbReference type="EMBL" id="LT598467">
    <property type="protein sequence ID" value="SCU95024.1"/>
    <property type="molecule type" value="Genomic_DNA"/>
</dbReference>
<dbReference type="InterPro" id="IPR045759">
    <property type="entry name" value="Ap4A_phos1/2_N"/>
</dbReference>
<feature type="binding site" evidence="15">
    <location>
        <begin position="91"/>
        <end position="92"/>
    </location>
    <ligand>
        <name>substrate</name>
    </ligand>
</feature>
<evidence type="ECO:0000256" key="11">
    <source>
        <dbReference type="ARBA" id="ARBA00050267"/>
    </source>
</evidence>
<dbReference type="InterPro" id="IPR043171">
    <property type="entry name" value="Ap4A_phos1/2-like"/>
</dbReference>
<feature type="active site" description="Nucleophile" evidence="14">
    <location>
        <position position="156"/>
    </location>
</feature>
<dbReference type="InterPro" id="IPR019200">
    <property type="entry name" value="ATP_adenylylTrfase_C"/>
</dbReference>
<evidence type="ECO:0000256" key="2">
    <source>
        <dbReference type="ARBA" id="ARBA00004123"/>
    </source>
</evidence>
<feature type="domain" description="ATP adenylyltransferase C-terminal" evidence="17">
    <location>
        <begin position="192"/>
        <end position="307"/>
    </location>
</feature>
<dbReference type="GO" id="GO:0005524">
    <property type="term" value="F:ATP binding"/>
    <property type="evidence" value="ECO:0007669"/>
    <property type="project" value="UniProtKB-KW"/>
</dbReference>
<keyword evidence="9" id="KW-0067">ATP-binding</keyword>
<feature type="compositionally biased region" description="Basic and acidic residues" evidence="16">
    <location>
        <begin position="51"/>
        <end position="67"/>
    </location>
</feature>
<accession>A0A1G4JVG5</accession>
<evidence type="ECO:0000256" key="5">
    <source>
        <dbReference type="ARBA" id="ARBA00022490"/>
    </source>
</evidence>
<dbReference type="PANTHER" id="PTHR38420">
    <property type="entry name" value="AP-4-A PHOSPHORYLASE II"/>
    <property type="match status" value="1"/>
</dbReference>
<dbReference type="GO" id="GO:0005634">
    <property type="term" value="C:nucleus"/>
    <property type="evidence" value="ECO:0007669"/>
    <property type="project" value="UniProtKB-SubCell"/>
</dbReference>
<evidence type="ECO:0000256" key="13">
    <source>
        <dbReference type="ARBA" id="ARBA00061129"/>
    </source>
</evidence>
<comment type="catalytic activity">
    <reaction evidence="12">
        <text>sulfate + ADP + H(+) = adenosine 5'-phosphosulfate + phosphate</text>
        <dbReference type="Rhea" id="RHEA:16529"/>
        <dbReference type="ChEBI" id="CHEBI:15378"/>
        <dbReference type="ChEBI" id="CHEBI:16189"/>
        <dbReference type="ChEBI" id="CHEBI:43474"/>
        <dbReference type="ChEBI" id="CHEBI:58243"/>
        <dbReference type="ChEBI" id="CHEBI:456216"/>
        <dbReference type="EC" id="2.7.7.5"/>
    </reaction>
</comment>
<evidence type="ECO:0000256" key="10">
    <source>
        <dbReference type="ARBA" id="ARBA00023242"/>
    </source>
</evidence>
<sequence>MTTSLRQQIKEKYDSALKNGDVVFTESSSSKHKDSKSGVSYMVTYAPSLLKKPERRDEDASKKKDPFAEPEPELTVVDNVNGENEFRLVLNKFPVVPEHALLVTREFKPQTSTLTPKDLLTSYKLLQSLDDEDEGVRHMVFYNCGANSGSSQDHKHLQLLALPKKFAPLQDRLCSGQTHYIPNMNSEPLQDKNVSYAHFVVPLPEDETNIDEELLAMTFVSLLQRTLTFFQDWTSESERLSVGYNVMMTRSWLCLVPRSSAFSKKLNIGFNATGYAGLILIKDQEVFSHVQENPHVIDEFLLECGFPNTAGSKSDQYSY</sequence>
<comment type="catalytic activity">
    <reaction evidence="11">
        <text>ADP + ATP + H(+) = P(1),P(4)-bis(5'-adenosyl) tetraphosphate + phosphate</text>
        <dbReference type="Rhea" id="RHEA:16577"/>
        <dbReference type="ChEBI" id="CHEBI:15378"/>
        <dbReference type="ChEBI" id="CHEBI:30616"/>
        <dbReference type="ChEBI" id="CHEBI:43474"/>
        <dbReference type="ChEBI" id="CHEBI:58141"/>
        <dbReference type="ChEBI" id="CHEBI:456216"/>
        <dbReference type="EC" id="2.7.7.53"/>
    </reaction>
</comment>
<evidence type="ECO:0000256" key="7">
    <source>
        <dbReference type="ARBA" id="ARBA00022741"/>
    </source>
</evidence>
<dbReference type="GO" id="GO:0008796">
    <property type="term" value="F:bis(5'-nucleosyl)-tetraphosphatase activity"/>
    <property type="evidence" value="ECO:0007669"/>
    <property type="project" value="UniProtKB-ARBA"/>
</dbReference>
<dbReference type="STRING" id="1230905.A0A1G4JVG5"/>
<evidence type="ECO:0000256" key="1">
    <source>
        <dbReference type="ARBA" id="ARBA00001968"/>
    </source>
</evidence>
<feature type="binding site" evidence="15">
    <location>
        <begin position="271"/>
        <end position="273"/>
    </location>
    <ligand>
        <name>substrate</name>
    </ligand>
</feature>
<dbReference type="InterPro" id="IPR036265">
    <property type="entry name" value="HIT-like_sf"/>
</dbReference>
<dbReference type="AlphaFoldDB" id="A0A1G4JVG5"/>
<dbReference type="PIRSF" id="PIRSF000846">
    <property type="entry name" value="ATP_adenylyltr"/>
    <property type="match status" value="1"/>
</dbReference>
<feature type="binding site" evidence="15">
    <location>
        <position position="158"/>
    </location>
    <ligand>
        <name>substrate</name>
    </ligand>
</feature>
<keyword evidence="5" id="KW-0963">Cytoplasm</keyword>
<feature type="region of interest" description="Disordered" evidence="16">
    <location>
        <begin position="50"/>
        <end position="73"/>
    </location>
</feature>
<feature type="binding site" evidence="15">
    <location>
        <position position="278"/>
    </location>
    <ligand>
        <name>substrate</name>
    </ligand>
</feature>
<dbReference type="OrthoDB" id="10267950at2759"/>
<evidence type="ECO:0000256" key="9">
    <source>
        <dbReference type="ARBA" id="ARBA00022840"/>
    </source>
</evidence>
<comment type="cofactor">
    <cofactor evidence="1">
        <name>a divalent metal cation</name>
        <dbReference type="ChEBI" id="CHEBI:60240"/>
    </cofactor>
</comment>
<evidence type="ECO:0000256" key="8">
    <source>
        <dbReference type="ARBA" id="ARBA00022801"/>
    </source>
</evidence>
<organism evidence="19 20">
    <name type="scientific">Lachancea mirantina</name>
    <dbReference type="NCBI Taxonomy" id="1230905"/>
    <lineage>
        <taxon>Eukaryota</taxon>
        <taxon>Fungi</taxon>
        <taxon>Dikarya</taxon>
        <taxon>Ascomycota</taxon>
        <taxon>Saccharomycotina</taxon>
        <taxon>Saccharomycetes</taxon>
        <taxon>Saccharomycetales</taxon>
        <taxon>Saccharomycetaceae</taxon>
        <taxon>Lachancea</taxon>
    </lineage>
</organism>
<feature type="domain" description="Ap4A phosphorylase 1/2 N-terminal" evidence="18">
    <location>
        <begin position="3"/>
        <end position="164"/>
    </location>
</feature>
<evidence type="ECO:0000313" key="20">
    <source>
        <dbReference type="Proteomes" id="UP000191024"/>
    </source>
</evidence>
<keyword evidence="10" id="KW-0539">Nucleus</keyword>
<dbReference type="Proteomes" id="UP000191024">
    <property type="component" value="Chromosome F"/>
</dbReference>
<evidence type="ECO:0000256" key="12">
    <source>
        <dbReference type="ARBA" id="ARBA00050541"/>
    </source>
</evidence>
<dbReference type="Gene3D" id="3.30.428.70">
    <property type="match status" value="1"/>
</dbReference>
<feature type="binding site" evidence="15">
    <location>
        <position position="52"/>
    </location>
    <ligand>
        <name>substrate</name>
    </ligand>
</feature>
<dbReference type="Pfam" id="PF09830">
    <property type="entry name" value="ATP_transf"/>
    <property type="match status" value="1"/>
</dbReference>
<keyword evidence="7" id="KW-0547">Nucleotide-binding</keyword>
<dbReference type="PANTHER" id="PTHR38420:SF1">
    <property type="entry name" value="PUTATIVE (AFU_ORTHOLOGUE AFUA_5G14690)-RELATED"/>
    <property type="match status" value="1"/>
</dbReference>
<evidence type="ECO:0000256" key="3">
    <source>
        <dbReference type="ARBA" id="ARBA00004496"/>
    </source>
</evidence>
<evidence type="ECO:0000259" key="17">
    <source>
        <dbReference type="Pfam" id="PF09830"/>
    </source>
</evidence>
<evidence type="ECO:0000256" key="15">
    <source>
        <dbReference type="PIRSR" id="PIRSR000846-2"/>
    </source>
</evidence>
<comment type="similarity">
    <text evidence="13">Belongs to the ATP adenylyltransferase family.</text>
</comment>
<dbReference type="SUPFAM" id="SSF54197">
    <property type="entry name" value="HIT-like"/>
    <property type="match status" value="1"/>
</dbReference>
<proteinExistence type="inferred from homology"/>
<keyword evidence="8" id="KW-0378">Hydrolase</keyword>
<keyword evidence="6" id="KW-0808">Transferase</keyword>
<evidence type="ECO:0000259" key="18">
    <source>
        <dbReference type="Pfam" id="PF19327"/>
    </source>
</evidence>
<reference evidence="20" key="1">
    <citation type="submission" date="2016-03" db="EMBL/GenBank/DDBJ databases">
        <authorList>
            <person name="Devillers H."/>
        </authorList>
    </citation>
    <scope>NUCLEOTIDE SEQUENCE [LARGE SCALE GENOMIC DNA]</scope>
</reference>
<name>A0A1G4JVG5_9SACH</name>
<dbReference type="GO" id="GO:0003877">
    <property type="term" value="F:ATP:ADP adenylyltransferase activity"/>
    <property type="evidence" value="ECO:0007669"/>
    <property type="project" value="UniProtKB-EC"/>
</dbReference>
<feature type="binding site" evidence="15">
    <location>
        <position position="282"/>
    </location>
    <ligand>
        <name>substrate</name>
    </ligand>
</feature>
<protein>
    <submittedName>
        <fullName evidence="19">LAMI_0F00628g1_1</fullName>
    </submittedName>
</protein>
<feature type="binding site" evidence="15">
    <location>
        <position position="143"/>
    </location>
    <ligand>
        <name>substrate</name>
    </ligand>
</feature>
<evidence type="ECO:0000256" key="6">
    <source>
        <dbReference type="ARBA" id="ARBA00022679"/>
    </source>
</evidence>
<dbReference type="GO" id="GO:0009117">
    <property type="term" value="P:nucleotide metabolic process"/>
    <property type="evidence" value="ECO:0007669"/>
    <property type="project" value="InterPro"/>
</dbReference>
<dbReference type="GO" id="GO:0005737">
    <property type="term" value="C:cytoplasm"/>
    <property type="evidence" value="ECO:0007669"/>
    <property type="project" value="UniProtKB-SubCell"/>
</dbReference>
<comment type="subunit">
    <text evidence="4">Monomer.</text>
</comment>
<evidence type="ECO:0000256" key="4">
    <source>
        <dbReference type="ARBA" id="ARBA00011245"/>
    </source>
</evidence>
<dbReference type="GO" id="GO:0004780">
    <property type="term" value="F:sulfate adenylyltransferase (ADP) activity"/>
    <property type="evidence" value="ECO:0007669"/>
    <property type="project" value="UniProtKB-EC"/>
</dbReference>
<feature type="binding site" evidence="15">
    <location>
        <begin position="149"/>
        <end position="152"/>
    </location>
    <ligand>
        <name>substrate</name>
    </ligand>
</feature>
<evidence type="ECO:0000256" key="16">
    <source>
        <dbReference type="SAM" id="MobiDB-lite"/>
    </source>
</evidence>
<dbReference type="Pfam" id="PF19327">
    <property type="entry name" value="Ap4A_phos_N"/>
    <property type="match status" value="1"/>
</dbReference>
<evidence type="ECO:0000256" key="14">
    <source>
        <dbReference type="PIRSR" id="PIRSR000846-1"/>
    </source>
</evidence>
<comment type="subcellular location">
    <subcellularLocation>
        <location evidence="3">Cytoplasm</location>
    </subcellularLocation>
    <subcellularLocation>
        <location evidence="2">Nucleus</location>
    </subcellularLocation>
</comment>
<dbReference type="GO" id="GO:0009164">
    <property type="term" value="P:nucleoside catabolic process"/>
    <property type="evidence" value="ECO:0007669"/>
    <property type="project" value="UniProtKB-ARBA"/>
</dbReference>